<reference evidence="2" key="1">
    <citation type="submission" date="2021-03" db="EMBL/GenBank/DDBJ databases">
        <title>Leucobacter chromiisoli sp. nov., isolated from chromium-containing soil of chemical plant.</title>
        <authorList>
            <person name="Xu Z."/>
        </authorList>
    </citation>
    <scope>NUCLEOTIDE SEQUENCE</scope>
    <source>
        <strain evidence="2">A2</strain>
    </source>
</reference>
<accession>A0A939LZP0</accession>
<dbReference type="AlphaFoldDB" id="A0A939LZP0"/>
<name>A0A939LZP0_9MICO</name>
<gene>
    <name evidence="2" type="ORF">J4H91_11185</name>
</gene>
<dbReference type="RefSeq" id="WP_208046343.1">
    <property type="nucleotide sequence ID" value="NZ_JAGDYL010000019.1"/>
</dbReference>
<dbReference type="EMBL" id="JAGDYL010000019">
    <property type="protein sequence ID" value="MBO1805873.1"/>
    <property type="molecule type" value="Genomic_DNA"/>
</dbReference>
<proteinExistence type="predicted"/>
<feature type="region of interest" description="Disordered" evidence="1">
    <location>
        <begin position="83"/>
        <end position="108"/>
    </location>
</feature>
<evidence type="ECO:0000313" key="3">
    <source>
        <dbReference type="Proteomes" id="UP000664398"/>
    </source>
</evidence>
<protein>
    <submittedName>
        <fullName evidence="2">Uncharacterized protein</fullName>
    </submittedName>
</protein>
<keyword evidence="3" id="KW-1185">Reference proteome</keyword>
<organism evidence="2 3">
    <name type="scientific">Leucobacter ruminantium</name>
    <dbReference type="NCBI Taxonomy" id="1289170"/>
    <lineage>
        <taxon>Bacteria</taxon>
        <taxon>Bacillati</taxon>
        <taxon>Actinomycetota</taxon>
        <taxon>Actinomycetes</taxon>
        <taxon>Micrococcales</taxon>
        <taxon>Microbacteriaceae</taxon>
        <taxon>Leucobacter</taxon>
    </lineage>
</organism>
<evidence type="ECO:0000313" key="2">
    <source>
        <dbReference type="EMBL" id="MBO1805873.1"/>
    </source>
</evidence>
<sequence>MTLRFAAKRPAEELDGMQQHEDEFLRGGDPQDIVAVVVMTRHRLVDETGKPRFASVMIKHIEPVEGEDAQAARKMLADAYSKRTGNEPLPIEDVEQPTLTAVEGGEPE</sequence>
<comment type="caution">
    <text evidence="2">The sequence shown here is derived from an EMBL/GenBank/DDBJ whole genome shotgun (WGS) entry which is preliminary data.</text>
</comment>
<evidence type="ECO:0000256" key="1">
    <source>
        <dbReference type="SAM" id="MobiDB-lite"/>
    </source>
</evidence>
<feature type="region of interest" description="Disordered" evidence="1">
    <location>
        <begin position="1"/>
        <end position="28"/>
    </location>
</feature>
<dbReference type="Proteomes" id="UP000664398">
    <property type="component" value="Unassembled WGS sequence"/>
</dbReference>